<dbReference type="GO" id="GO:0008270">
    <property type="term" value="F:zinc ion binding"/>
    <property type="evidence" value="ECO:0007669"/>
    <property type="project" value="InterPro"/>
</dbReference>
<evidence type="ECO:0000256" key="4">
    <source>
        <dbReference type="ARBA" id="ARBA00022723"/>
    </source>
</evidence>
<keyword evidence="9" id="KW-0539">Nucleus</keyword>
<dbReference type="PRINTS" id="PR00738">
    <property type="entry name" value="GLHYDRLASE20"/>
</dbReference>
<evidence type="ECO:0000256" key="7">
    <source>
        <dbReference type="ARBA" id="ARBA00023125"/>
    </source>
</evidence>
<dbReference type="PROSITE" id="PS50048">
    <property type="entry name" value="ZN2_CY6_FUNGAL_2"/>
    <property type="match status" value="1"/>
</dbReference>
<evidence type="ECO:0000313" key="13">
    <source>
        <dbReference type="EMBL" id="KXG54452.1"/>
    </source>
</evidence>
<keyword evidence="10" id="KW-0326">Glycosidase</keyword>
<dbReference type="EC" id="3.2.1.52" evidence="3"/>
<evidence type="ECO:0000256" key="9">
    <source>
        <dbReference type="ARBA" id="ARBA00023242"/>
    </source>
</evidence>
<comment type="similarity">
    <text evidence="2">Belongs to the glycosyl hydrolase 20 family.</text>
</comment>
<dbReference type="OrthoDB" id="428480at2759"/>
<protein>
    <recommendedName>
        <fullName evidence="3">beta-N-acetylhexosaminidase</fullName>
        <ecNumber evidence="3">3.2.1.52</ecNumber>
    </recommendedName>
</protein>
<evidence type="ECO:0000313" key="14">
    <source>
        <dbReference type="Proteomes" id="UP000070168"/>
    </source>
</evidence>
<dbReference type="GO" id="GO:0006351">
    <property type="term" value="P:DNA-templated transcription"/>
    <property type="evidence" value="ECO:0007669"/>
    <property type="project" value="InterPro"/>
</dbReference>
<dbReference type="InterPro" id="IPR029018">
    <property type="entry name" value="Hex-like_dom2"/>
</dbReference>
<keyword evidence="8" id="KW-0804">Transcription</keyword>
<comment type="caution">
    <text evidence="13">The sequence shown here is derived from an EMBL/GenBank/DDBJ whole genome shotgun (WGS) entry which is preliminary data.</text>
</comment>
<dbReference type="PROSITE" id="PS00463">
    <property type="entry name" value="ZN2_CY6_FUNGAL_1"/>
    <property type="match status" value="1"/>
</dbReference>
<feature type="active site" description="Proton donor" evidence="11">
    <location>
        <position position="968"/>
    </location>
</feature>
<dbReference type="InterPro" id="IPR025705">
    <property type="entry name" value="Beta_hexosaminidase_sua/sub"/>
</dbReference>
<dbReference type="GO" id="GO:0005975">
    <property type="term" value="P:carbohydrate metabolic process"/>
    <property type="evidence" value="ECO:0007669"/>
    <property type="project" value="InterPro"/>
</dbReference>
<evidence type="ECO:0000259" key="12">
    <source>
        <dbReference type="PROSITE" id="PS50048"/>
    </source>
</evidence>
<dbReference type="SMART" id="SM00906">
    <property type="entry name" value="Fungal_trans"/>
    <property type="match status" value="1"/>
</dbReference>
<evidence type="ECO:0000256" key="2">
    <source>
        <dbReference type="ARBA" id="ARBA00006285"/>
    </source>
</evidence>
<evidence type="ECO:0000256" key="11">
    <source>
        <dbReference type="PIRSR" id="PIRSR625705-1"/>
    </source>
</evidence>
<dbReference type="PANTHER" id="PTHR43678:SF1">
    <property type="entry name" value="BETA-N-ACETYLHEXOSAMINIDASE"/>
    <property type="match status" value="1"/>
</dbReference>
<dbReference type="GO" id="GO:0004563">
    <property type="term" value="F:beta-N-acetylhexosaminidase activity"/>
    <property type="evidence" value="ECO:0007669"/>
    <property type="project" value="UniProtKB-EC"/>
</dbReference>
<dbReference type="Pfam" id="PF00172">
    <property type="entry name" value="Zn_clus"/>
    <property type="match status" value="1"/>
</dbReference>
<evidence type="ECO:0000256" key="3">
    <source>
        <dbReference type="ARBA" id="ARBA00012663"/>
    </source>
</evidence>
<dbReference type="SMART" id="SM00066">
    <property type="entry name" value="GAL4"/>
    <property type="match status" value="1"/>
</dbReference>
<dbReference type="GO" id="GO:0000981">
    <property type="term" value="F:DNA-binding transcription factor activity, RNA polymerase II-specific"/>
    <property type="evidence" value="ECO:0007669"/>
    <property type="project" value="InterPro"/>
</dbReference>
<dbReference type="GO" id="GO:0003677">
    <property type="term" value="F:DNA binding"/>
    <property type="evidence" value="ECO:0007669"/>
    <property type="project" value="UniProtKB-KW"/>
</dbReference>
<evidence type="ECO:0000256" key="5">
    <source>
        <dbReference type="ARBA" id="ARBA00022801"/>
    </source>
</evidence>
<keyword evidence="7" id="KW-0238">DNA-binding</keyword>
<dbReference type="InterPro" id="IPR017853">
    <property type="entry name" value="GH"/>
</dbReference>
<name>A0A135LZR0_PENPA</name>
<dbReference type="Gene3D" id="3.20.20.80">
    <property type="entry name" value="Glycosidases"/>
    <property type="match status" value="1"/>
</dbReference>
<dbReference type="InterPro" id="IPR015883">
    <property type="entry name" value="Glyco_hydro_20_cat"/>
</dbReference>
<feature type="domain" description="Zn(2)-C6 fungal-type" evidence="12">
    <location>
        <begin position="17"/>
        <end position="48"/>
    </location>
</feature>
<evidence type="ECO:0000256" key="1">
    <source>
        <dbReference type="ARBA" id="ARBA00001231"/>
    </source>
</evidence>
<keyword evidence="5" id="KW-0378">Hydrolase</keyword>
<dbReference type="Pfam" id="PF04082">
    <property type="entry name" value="Fungal_trans"/>
    <property type="match status" value="1"/>
</dbReference>
<dbReference type="SUPFAM" id="SSF51445">
    <property type="entry name" value="(Trans)glycosidases"/>
    <property type="match status" value="1"/>
</dbReference>
<dbReference type="Proteomes" id="UP000070168">
    <property type="component" value="Unassembled WGS sequence"/>
</dbReference>
<dbReference type="RefSeq" id="XP_040652987.1">
    <property type="nucleotide sequence ID" value="XM_040795310.1"/>
</dbReference>
<organism evidence="13 14">
    <name type="scientific">Penicillium patulum</name>
    <name type="common">Penicillium griseofulvum</name>
    <dbReference type="NCBI Taxonomy" id="5078"/>
    <lineage>
        <taxon>Eukaryota</taxon>
        <taxon>Fungi</taxon>
        <taxon>Dikarya</taxon>
        <taxon>Ascomycota</taxon>
        <taxon>Pezizomycotina</taxon>
        <taxon>Eurotiomycetes</taxon>
        <taxon>Eurotiomycetidae</taxon>
        <taxon>Eurotiales</taxon>
        <taxon>Aspergillaceae</taxon>
        <taxon>Penicillium</taxon>
    </lineage>
</organism>
<dbReference type="EMBL" id="LHQR01000013">
    <property type="protein sequence ID" value="KXG54452.1"/>
    <property type="molecule type" value="Genomic_DNA"/>
</dbReference>
<dbReference type="Gene3D" id="4.10.240.10">
    <property type="entry name" value="Zn(2)-C6 fungal-type DNA-binding domain"/>
    <property type="match status" value="1"/>
</dbReference>
<dbReference type="InterPro" id="IPR001138">
    <property type="entry name" value="Zn2Cys6_DnaBD"/>
</dbReference>
<dbReference type="Gene3D" id="3.30.379.10">
    <property type="entry name" value="Chitobiase/beta-hexosaminidase domain 2-like"/>
    <property type="match status" value="1"/>
</dbReference>
<comment type="catalytic activity">
    <reaction evidence="1">
        <text>Hydrolysis of terminal non-reducing N-acetyl-D-hexosamine residues in N-acetyl-beta-D-hexosaminides.</text>
        <dbReference type="EC" id="3.2.1.52"/>
    </reaction>
</comment>
<accession>A0A135LZR0</accession>
<gene>
    <name evidence="13" type="ORF">PGRI_075960</name>
</gene>
<dbReference type="CDD" id="cd00067">
    <property type="entry name" value="GAL4"/>
    <property type="match status" value="1"/>
</dbReference>
<dbReference type="Pfam" id="PF00728">
    <property type="entry name" value="Glyco_hydro_20"/>
    <property type="match status" value="1"/>
</dbReference>
<dbReference type="InterPro" id="IPR052764">
    <property type="entry name" value="GH20_Enzymes"/>
</dbReference>
<dbReference type="Pfam" id="PF02838">
    <property type="entry name" value="Glyco_hydro_20b"/>
    <property type="match status" value="1"/>
</dbReference>
<dbReference type="CDD" id="cd12148">
    <property type="entry name" value="fungal_TF_MHR"/>
    <property type="match status" value="1"/>
</dbReference>
<keyword evidence="14" id="KW-1185">Reference proteome</keyword>
<dbReference type="PANTHER" id="PTHR43678">
    <property type="entry name" value="PUTATIVE (AFU_ORTHOLOGUE AFUA_2G00640)-RELATED"/>
    <property type="match status" value="1"/>
</dbReference>
<reference evidence="13 14" key="1">
    <citation type="journal article" date="2016" name="BMC Genomics">
        <title>Genome sequencing and secondary metabolism of the postharvest pathogen Penicillium griseofulvum.</title>
        <authorList>
            <person name="Banani H."/>
            <person name="Marcet-Houben M."/>
            <person name="Ballester A.R."/>
            <person name="Abbruscato P."/>
            <person name="Gonzalez-Candelas L."/>
            <person name="Gabaldon T."/>
            <person name="Spadaro D."/>
        </authorList>
    </citation>
    <scope>NUCLEOTIDE SEQUENCE [LARGE SCALE GENOMIC DNA]</scope>
    <source>
        <strain evidence="13 14">PG3</strain>
    </source>
</reference>
<dbReference type="CDD" id="cd06564">
    <property type="entry name" value="GH20_DspB_LnbB-like"/>
    <property type="match status" value="1"/>
</dbReference>
<evidence type="ECO:0000256" key="6">
    <source>
        <dbReference type="ARBA" id="ARBA00023015"/>
    </source>
</evidence>
<keyword evidence="6" id="KW-0805">Transcription regulation</keyword>
<dbReference type="InterPro" id="IPR036864">
    <property type="entry name" value="Zn2-C6_fun-type_DNA-bd_sf"/>
</dbReference>
<proteinExistence type="inferred from homology"/>
<keyword evidence="4" id="KW-0479">Metal-binding</keyword>
<dbReference type="SUPFAM" id="SSF57701">
    <property type="entry name" value="Zn2/Cys6 DNA-binding domain"/>
    <property type="match status" value="1"/>
</dbReference>
<evidence type="ECO:0000256" key="8">
    <source>
        <dbReference type="ARBA" id="ARBA00023163"/>
    </source>
</evidence>
<sequence>MSSPVSSRPYRSKRQRPCDQCRGRKLGCQTDGGGPCLRCRSAKLECTFDNPPPKRARTVENLSPFGAQSIDGNTFAGPTCNSNFTRESSLAGSVRQSVEPRFPNIGLDPNTPGLSPGSGVLAPGRPPTQFVQSIDQLEHGYAQLFGASSESDPWLLRHCCFDDSGMKYFYKVHFRNAGGVPTAQRIPIHFMISSEDLTTSIKRETRAGVGEATRERLDYLVPPEYGRRLMALFVKYVFPALPIISRSQLGLTAATYQLPELSALEKVPVHLLAAIYASAFPFVAHDDYLCVLSTYNASPVETLWRMVYELVTEEIHSPRLAVLQAALLYIHQMPKDETRLTTADTPFLWSFVGQIVGLACSLGLHIECRMWGIPAWEKRLRRRLWWAVYAEDKWRSLLMGRPPYIHPAEWDVSELDEGDFLVGPRQGFSTSSCDTEIPFRYLINLARIGEEIHDTFYTLRASQFLNANFIASAELGRGLLEKLNAWYSSLPETFRLPNWSKSVNGLAPYPTSIHFAYLLLVVYVYRAMLRPMARSSDPPLIFDLEDLSATSPLPVDESIMDFMDLPEIGSLPEIAISDEFGTGDATLHAAEKCASILVNFARRLTSSDFTAFWVPNWFRDDFKLPDVATGTGSEYGTCDMKWILLSLAAVASALQSLPPVYFEKTGSGHNKGFSLTTTNRIIYLDANFASWKDQNGLTLIPPSASDFANTFREDLEELTNNSWELRTVRQFPKHASGIFLGRADHRHRFTYENGRETEEGYELDIQDGSVFIRGSGARGMWWGTRTLLQQLLLTRSSLQPGRIEDAPAYATRGFLLDAGRKWYSLEFLKDLCTYASFFKMSEFQYHATDNYPLSRGRNETWNEVYSQFSLHPESEALHPLVQRANETLSRAEFDDFQHHCAQRGVTVMPEIESPGHCLTVTKWRPELALDSRDLLNLSHPDTVPLMKSIWTEFLPWFHTKEVHIGADEYDPDYADDYVEFVNEMSRFVQETSGKSVRIWGTYEPSNITIDKDVIIQHWQYGQSDPVHLASNGYQVINSEDWWAYMSLKSNHVPITPAPYPQFFNNSRVINFADQDGWQWTPELFNPVNTTEQPDAKAVPGALLAAWNDSGPDATTQLEAYYAIRDGIPVVASRAWSGARGPRLHERTLAKSIAHLSSHAVGQNLDRRLLGEKSHGSGPLLSWTRPTAKPNQDKYNLGRGSKGMNYTLQLDVTGPFSLQSSDATITLSSDGELTFVSDGWPYPLRSVGETDGFDQDQPGRIWANKTTSSHEVVIIPRKSQVTISTNEIYGSRVWVDGAFAGRFEVFIYGGKNKVFSWSQMALVAPLDVLEGSGLQHLAVFQGSRDG</sequence>
<dbReference type="InterPro" id="IPR007219">
    <property type="entry name" value="XnlR_reg_dom"/>
</dbReference>
<dbReference type="STRING" id="5078.A0A135LZR0"/>
<evidence type="ECO:0000256" key="10">
    <source>
        <dbReference type="ARBA" id="ARBA00023295"/>
    </source>
</evidence>
<dbReference type="SUPFAM" id="SSF55545">
    <property type="entry name" value="beta-N-acetylhexosaminidase-like domain"/>
    <property type="match status" value="1"/>
</dbReference>
<dbReference type="InterPro" id="IPR015882">
    <property type="entry name" value="HEX_bac_N"/>
</dbReference>
<dbReference type="GeneID" id="63710610"/>